<dbReference type="PROSITE" id="PS50048">
    <property type="entry name" value="ZN2_CY6_FUNGAL_2"/>
    <property type="match status" value="1"/>
</dbReference>
<dbReference type="InterPro" id="IPR007219">
    <property type="entry name" value="XnlR_reg_dom"/>
</dbReference>
<dbReference type="Proteomes" id="UP000034947">
    <property type="component" value="Unassembled WGS sequence"/>
</dbReference>
<dbReference type="InterPro" id="IPR036864">
    <property type="entry name" value="Zn2-C6_fun-type_DNA-bd_sf"/>
</dbReference>
<dbReference type="PANTHER" id="PTHR47540">
    <property type="entry name" value="THIAMINE REPRESSIBLE GENES REGULATORY PROTEIN THI5"/>
    <property type="match status" value="1"/>
</dbReference>
<reference evidence="9 10" key="1">
    <citation type="submission" date="2015-02" db="EMBL/GenBank/DDBJ databases">
        <title>Draft Genome Sequences of Two Closely-Related Aflatoxigenic Aspergillus Species Obtained from the Cote d'Ivoire.</title>
        <authorList>
            <person name="Moore G.G."/>
            <person name="Beltz S.B."/>
            <person name="Mack B.M."/>
        </authorList>
    </citation>
    <scope>NUCLEOTIDE SEQUENCE [LARGE SCALE GENOMIC DNA]</scope>
    <source>
        <strain evidence="9 10">SRRC1432</strain>
    </source>
</reference>
<feature type="domain" description="Zn(2)-C6 fungal-type" evidence="8">
    <location>
        <begin position="55"/>
        <end position="84"/>
    </location>
</feature>
<feature type="compositionally biased region" description="Polar residues" evidence="7">
    <location>
        <begin position="1"/>
        <end position="14"/>
    </location>
</feature>
<keyword evidence="2" id="KW-0479">Metal-binding</keyword>
<evidence type="ECO:0000256" key="2">
    <source>
        <dbReference type="ARBA" id="ARBA00022723"/>
    </source>
</evidence>
<dbReference type="OrthoDB" id="2579025at2759"/>
<evidence type="ECO:0000313" key="10">
    <source>
        <dbReference type="Proteomes" id="UP000034947"/>
    </source>
</evidence>
<keyword evidence="3" id="KW-0805">Transcription regulation</keyword>
<gene>
    <name evidence="9" type="ORF">AOCH_007040</name>
</gene>
<dbReference type="GO" id="GO:0045944">
    <property type="term" value="P:positive regulation of transcription by RNA polymerase II"/>
    <property type="evidence" value="ECO:0007669"/>
    <property type="project" value="TreeGrafter"/>
</dbReference>
<dbReference type="GO" id="GO:0006351">
    <property type="term" value="P:DNA-templated transcription"/>
    <property type="evidence" value="ECO:0007669"/>
    <property type="project" value="InterPro"/>
</dbReference>
<dbReference type="GO" id="GO:0008270">
    <property type="term" value="F:zinc ion binding"/>
    <property type="evidence" value="ECO:0007669"/>
    <property type="project" value="InterPro"/>
</dbReference>
<protein>
    <recommendedName>
        <fullName evidence="8">Zn(2)-C6 fungal-type domain-containing protein</fullName>
    </recommendedName>
</protein>
<keyword evidence="6" id="KW-0539">Nucleus</keyword>
<feature type="compositionally biased region" description="Polar residues" evidence="7">
    <location>
        <begin position="111"/>
        <end position="156"/>
    </location>
</feature>
<dbReference type="Pfam" id="PF04082">
    <property type="entry name" value="Fungal_trans"/>
    <property type="match status" value="1"/>
</dbReference>
<dbReference type="VEuPathDB" id="FungiDB:P175DRAFT_0437315"/>
<dbReference type="GO" id="GO:0005634">
    <property type="term" value="C:nucleus"/>
    <property type="evidence" value="ECO:0007669"/>
    <property type="project" value="UniProtKB-SubCell"/>
</dbReference>
<feature type="compositionally biased region" description="Basic and acidic residues" evidence="7">
    <location>
        <begin position="15"/>
        <end position="32"/>
    </location>
</feature>
<dbReference type="SMART" id="SM00066">
    <property type="entry name" value="GAL4"/>
    <property type="match status" value="1"/>
</dbReference>
<dbReference type="CDD" id="cd00067">
    <property type="entry name" value="GAL4"/>
    <property type="match status" value="1"/>
</dbReference>
<dbReference type="InterPro" id="IPR051711">
    <property type="entry name" value="Stress_Response_Reg"/>
</dbReference>
<accession>A0A0F8TXK3</accession>
<evidence type="ECO:0000256" key="1">
    <source>
        <dbReference type="ARBA" id="ARBA00004123"/>
    </source>
</evidence>
<dbReference type="CDD" id="cd12148">
    <property type="entry name" value="fungal_TF_MHR"/>
    <property type="match status" value="1"/>
</dbReference>
<proteinExistence type="predicted"/>
<evidence type="ECO:0000256" key="7">
    <source>
        <dbReference type="SAM" id="MobiDB-lite"/>
    </source>
</evidence>
<evidence type="ECO:0000256" key="5">
    <source>
        <dbReference type="ARBA" id="ARBA00023163"/>
    </source>
</evidence>
<comment type="subcellular location">
    <subcellularLocation>
        <location evidence="1">Nucleus</location>
    </subcellularLocation>
</comment>
<evidence type="ECO:0000256" key="4">
    <source>
        <dbReference type="ARBA" id="ARBA00023125"/>
    </source>
</evidence>
<dbReference type="AlphaFoldDB" id="A0A0F8TXK3"/>
<dbReference type="SMART" id="SM00906">
    <property type="entry name" value="Fungal_trans"/>
    <property type="match status" value="1"/>
</dbReference>
<organism evidence="9 10">
    <name type="scientific">Aspergillus ochraceoroseus</name>
    <dbReference type="NCBI Taxonomy" id="138278"/>
    <lineage>
        <taxon>Eukaryota</taxon>
        <taxon>Fungi</taxon>
        <taxon>Dikarya</taxon>
        <taxon>Ascomycota</taxon>
        <taxon>Pezizomycotina</taxon>
        <taxon>Eurotiomycetes</taxon>
        <taxon>Eurotiomycetidae</taxon>
        <taxon>Eurotiales</taxon>
        <taxon>Aspergillaceae</taxon>
        <taxon>Aspergillus</taxon>
        <taxon>Aspergillus subgen. Nidulantes</taxon>
    </lineage>
</organism>
<dbReference type="SUPFAM" id="SSF57701">
    <property type="entry name" value="Zn2/Cys6 DNA-binding domain"/>
    <property type="match status" value="1"/>
</dbReference>
<dbReference type="InterPro" id="IPR001138">
    <property type="entry name" value="Zn2Cys6_DnaBD"/>
</dbReference>
<comment type="caution">
    <text evidence="9">The sequence shown here is derived from an EMBL/GenBank/DDBJ whole genome shotgun (WGS) entry which is preliminary data.</text>
</comment>
<evidence type="ECO:0000256" key="3">
    <source>
        <dbReference type="ARBA" id="ARBA00023015"/>
    </source>
</evidence>
<sequence>MSKTLVTQTDVQLSSEKETSSGLKPRDTADPGRKRKASDSLPSKVNSPRQKITRACDSCKEKKTRCTGTLPCGRCTRLSLACEYNAAYSRGLPPDPLPAPPSVAARYAKNRSASQTSAEPSPISQRSQTARDSPRALTNANSQLSRESVEVSQRNSPDPVATDFEGNYLGPASGVSFLNRVWRRLHQDETSAVPDELDNETCSKNTSVFMFGDRPYSDYHDAGFTLPSFERALELVSIYFDYAIVTYRFLHRRSVEQWLRQVYEYDISSSNLPTGPMVARTAIILMIFAVSILHEEQKPGNQVDGWSESEKWYAASKYISSMESGPPRLETVQARLGQCLYLLSSSRANECWYTFGTALQLVTAIGLHRRCPAKLPKTGTTHLESELRRRILWSAYTLDKYLNVIFGRPRLLHDEDIDQEFPDEVNDEDMLQEDPERRTGTADCMMIASVLHFRIGRVLGEISRQFYTINPVCRDSPLEAAARITSDLERWKETAPPLFNAVRATSLIPPLCRQSQVLQLAYCHAMIHATRYFLLNDFTDLTRRPTAPHPLVAKHVNKCIEAAEDVMNLVDSLAKQGVLVHSFWFTHHVCFCAIIVVYIHTIQQHRLLSTLQASEMDEDRLRSLFSLAELCQQHLAEATRKNCPSRRYSIILEETRLEVHRQLGSDLDTASFGGGLQPSRAASLKNQETTVEQRLVANSVPSNNPISLDSSSINYAGGLQQGFANEPFGSIDNMGLLENLDGSIWWSQLDTWAFSNLPNEPSSFNF</sequence>
<feature type="compositionally biased region" description="Polar residues" evidence="7">
    <location>
        <begin position="40"/>
        <end position="50"/>
    </location>
</feature>
<dbReference type="Pfam" id="PF00172">
    <property type="entry name" value="Zn_clus"/>
    <property type="match status" value="1"/>
</dbReference>
<keyword evidence="4" id="KW-0238">DNA-binding</keyword>
<dbReference type="PROSITE" id="PS00463">
    <property type="entry name" value="ZN2_CY6_FUNGAL_1"/>
    <property type="match status" value="1"/>
</dbReference>
<dbReference type="PANTHER" id="PTHR47540:SF3">
    <property type="entry name" value="ZN(II)2CYS6 TRANSCRIPTION FACTOR (EUROFUNG)"/>
    <property type="match status" value="1"/>
</dbReference>
<keyword evidence="10" id="KW-1185">Reference proteome</keyword>
<evidence type="ECO:0000313" key="9">
    <source>
        <dbReference type="EMBL" id="KKK12204.1"/>
    </source>
</evidence>
<evidence type="ECO:0000259" key="8">
    <source>
        <dbReference type="PROSITE" id="PS50048"/>
    </source>
</evidence>
<feature type="region of interest" description="Disordered" evidence="7">
    <location>
        <begin position="1"/>
        <end position="52"/>
    </location>
</feature>
<dbReference type="GO" id="GO:0000981">
    <property type="term" value="F:DNA-binding transcription factor activity, RNA polymerase II-specific"/>
    <property type="evidence" value="ECO:0007669"/>
    <property type="project" value="InterPro"/>
</dbReference>
<evidence type="ECO:0000256" key="6">
    <source>
        <dbReference type="ARBA" id="ARBA00023242"/>
    </source>
</evidence>
<feature type="region of interest" description="Disordered" evidence="7">
    <location>
        <begin position="89"/>
        <end position="167"/>
    </location>
</feature>
<dbReference type="Gene3D" id="4.10.240.10">
    <property type="entry name" value="Zn(2)-C6 fungal-type DNA-binding domain"/>
    <property type="match status" value="1"/>
</dbReference>
<name>A0A0F8TXK3_9EURO</name>
<dbReference type="GO" id="GO:0043565">
    <property type="term" value="F:sequence-specific DNA binding"/>
    <property type="evidence" value="ECO:0007669"/>
    <property type="project" value="TreeGrafter"/>
</dbReference>
<dbReference type="EMBL" id="JYKN01003504">
    <property type="protein sequence ID" value="KKK12204.1"/>
    <property type="molecule type" value="Genomic_DNA"/>
</dbReference>
<dbReference type="FunFam" id="4.10.240.10:FF:000053">
    <property type="entry name" value="C6 transcription factor, putative"/>
    <property type="match status" value="1"/>
</dbReference>
<keyword evidence="5" id="KW-0804">Transcription</keyword>